<dbReference type="RefSeq" id="WP_150041015.1">
    <property type="nucleotide sequence ID" value="NZ_OW485605.1"/>
</dbReference>
<evidence type="ECO:0008006" key="4">
    <source>
        <dbReference type="Google" id="ProtNLM"/>
    </source>
</evidence>
<gene>
    <name evidence="2" type="ORF">F1189_12125</name>
</gene>
<evidence type="ECO:0000313" key="3">
    <source>
        <dbReference type="Proteomes" id="UP000325255"/>
    </source>
</evidence>
<sequence length="154" mass="15809">MTMKPIRSAALALAVACTLPHAAHAAQPSETRDVAGKRVEVYGTMGQPLQVRVGGQTVIPPAVFDKDSVSMAGVQGVYGGRYVVIKGDTMGEACPAMFYAIDLSGPRPTASGALGTCSDVPRVSVDGSGALKLAFPAFRKAPAETVTFANGTAR</sequence>
<feature type="chain" id="PRO_5024418884" description="Secreted protein" evidence="1">
    <location>
        <begin position="26"/>
        <end position="154"/>
    </location>
</feature>
<reference evidence="2 3" key="1">
    <citation type="submission" date="2019-09" db="EMBL/GenBank/DDBJ databases">
        <title>Genome sequence of Rhodovastum atsumiense, a diverse member of the Acetobacteraceae family of non-sulfur purple photosynthetic bacteria.</title>
        <authorList>
            <person name="Meyer T."/>
            <person name="Kyndt J."/>
        </authorList>
    </citation>
    <scope>NUCLEOTIDE SEQUENCE [LARGE SCALE GENOMIC DNA]</scope>
    <source>
        <strain evidence="2 3">DSM 21279</strain>
    </source>
</reference>
<dbReference type="EMBL" id="VWPK01000017">
    <property type="protein sequence ID" value="KAA5611781.1"/>
    <property type="molecule type" value="Genomic_DNA"/>
</dbReference>
<keyword evidence="1" id="KW-0732">Signal</keyword>
<proteinExistence type="predicted"/>
<dbReference type="Proteomes" id="UP000325255">
    <property type="component" value="Unassembled WGS sequence"/>
</dbReference>
<protein>
    <recommendedName>
        <fullName evidence="4">Secreted protein</fullName>
    </recommendedName>
</protein>
<name>A0A5M6IU81_9PROT</name>
<evidence type="ECO:0000313" key="2">
    <source>
        <dbReference type="EMBL" id="KAA5611781.1"/>
    </source>
</evidence>
<keyword evidence="3" id="KW-1185">Reference proteome</keyword>
<organism evidence="2 3">
    <name type="scientific">Rhodovastum atsumiense</name>
    <dbReference type="NCBI Taxonomy" id="504468"/>
    <lineage>
        <taxon>Bacteria</taxon>
        <taxon>Pseudomonadati</taxon>
        <taxon>Pseudomonadota</taxon>
        <taxon>Alphaproteobacteria</taxon>
        <taxon>Acetobacterales</taxon>
        <taxon>Acetobacteraceae</taxon>
        <taxon>Rhodovastum</taxon>
    </lineage>
</organism>
<feature type="signal peptide" evidence="1">
    <location>
        <begin position="1"/>
        <end position="25"/>
    </location>
</feature>
<dbReference type="AlphaFoldDB" id="A0A5M6IU81"/>
<evidence type="ECO:0000256" key="1">
    <source>
        <dbReference type="SAM" id="SignalP"/>
    </source>
</evidence>
<comment type="caution">
    <text evidence="2">The sequence shown here is derived from an EMBL/GenBank/DDBJ whole genome shotgun (WGS) entry which is preliminary data.</text>
</comment>
<accession>A0A5M6IU81</accession>